<name>A0A495VZ03_9PSEU</name>
<accession>A0A495VZ03</accession>
<dbReference type="RefSeq" id="WP_147455125.1">
    <property type="nucleotide sequence ID" value="NZ_RBXO01000001.1"/>
</dbReference>
<evidence type="ECO:0008006" key="3">
    <source>
        <dbReference type="Google" id="ProtNLM"/>
    </source>
</evidence>
<proteinExistence type="predicted"/>
<protein>
    <recommendedName>
        <fullName evidence="3">Transcriptional regulator</fullName>
    </recommendedName>
</protein>
<sequence>MSPRNRTENSLLRALVNEARWTNHNLALAVNRVAAESGITLRYDRTTVSHWLWGTRPRPHVAAFIAEALSRRLDRFVSTADIGMTDAAPDATTSTCDEPSGTTALHALVTADLDPVRRSRLYQQPFRLDWAVTGPWHPTGSERPSHHHGVPQSPTGHTAALVAMTAAFASTDQAFGGDIGRSALKAYLATDVLTWLRSSSGGQERRELLAAASALTRLMGFKCFDSLHCNLAQRYYRVSLRLAEEAGDTLGHGETLFYMGIQASFLGHHSRAAQLVSAALYRTKGVAPPETHAAFLGQAAVAYAALACSREATTFLSHAERQVEKIDTVSRPGQTPQADLAYRVGQAMLLSKNYRESERWLLRSLGHRPGRERRSRMLTAHLLADSQLAQGQVENACAAWRGFLEDYPYMHSGRVDRAIMVLRRRLQRYRGNPAVERVLSQAMPRAG</sequence>
<gene>
    <name evidence="1" type="ORF">C8E97_3066</name>
</gene>
<dbReference type="SUPFAM" id="SSF48452">
    <property type="entry name" value="TPR-like"/>
    <property type="match status" value="1"/>
</dbReference>
<dbReference type="EMBL" id="RBXO01000001">
    <property type="protein sequence ID" value="RKT54444.1"/>
    <property type="molecule type" value="Genomic_DNA"/>
</dbReference>
<dbReference type="AlphaFoldDB" id="A0A495VZ03"/>
<dbReference type="OrthoDB" id="3213425at2"/>
<evidence type="ECO:0000313" key="1">
    <source>
        <dbReference type="EMBL" id="RKT54444.1"/>
    </source>
</evidence>
<comment type="caution">
    <text evidence="1">The sequence shown here is derived from an EMBL/GenBank/DDBJ whole genome shotgun (WGS) entry which is preliminary data.</text>
</comment>
<organism evidence="1 2">
    <name type="scientific">Saccharothrix australiensis</name>
    <dbReference type="NCBI Taxonomy" id="2072"/>
    <lineage>
        <taxon>Bacteria</taxon>
        <taxon>Bacillati</taxon>
        <taxon>Actinomycetota</taxon>
        <taxon>Actinomycetes</taxon>
        <taxon>Pseudonocardiales</taxon>
        <taxon>Pseudonocardiaceae</taxon>
        <taxon>Saccharothrix</taxon>
    </lineage>
</organism>
<dbReference type="Gene3D" id="1.25.40.10">
    <property type="entry name" value="Tetratricopeptide repeat domain"/>
    <property type="match status" value="1"/>
</dbReference>
<dbReference type="Proteomes" id="UP000282084">
    <property type="component" value="Unassembled WGS sequence"/>
</dbReference>
<keyword evidence="2" id="KW-1185">Reference proteome</keyword>
<dbReference type="InterPro" id="IPR011990">
    <property type="entry name" value="TPR-like_helical_dom_sf"/>
</dbReference>
<evidence type="ECO:0000313" key="2">
    <source>
        <dbReference type="Proteomes" id="UP000282084"/>
    </source>
</evidence>
<reference evidence="1 2" key="1">
    <citation type="submission" date="2018-10" db="EMBL/GenBank/DDBJ databases">
        <title>Sequencing the genomes of 1000 actinobacteria strains.</title>
        <authorList>
            <person name="Klenk H.-P."/>
        </authorList>
    </citation>
    <scope>NUCLEOTIDE SEQUENCE [LARGE SCALE GENOMIC DNA]</scope>
    <source>
        <strain evidence="1 2">DSM 43800</strain>
    </source>
</reference>